<dbReference type="Proteomes" id="UP000515124">
    <property type="component" value="Unplaced"/>
</dbReference>
<feature type="region of interest" description="Disordered" evidence="5">
    <location>
        <begin position="481"/>
        <end position="509"/>
    </location>
</feature>
<dbReference type="GeneID" id="110771150"/>
<name>A0A6P5TVN1_PRUAV</name>
<feature type="region of interest" description="Disordered" evidence="5">
    <location>
        <begin position="32"/>
        <end position="95"/>
    </location>
</feature>
<feature type="compositionally biased region" description="Basic and acidic residues" evidence="5">
    <location>
        <begin position="576"/>
        <end position="585"/>
    </location>
</feature>
<comment type="subcellular location">
    <subcellularLocation>
        <location evidence="1">Nucleus</location>
    </subcellularLocation>
</comment>
<dbReference type="RefSeq" id="XP_021831095.1">
    <property type="nucleotide sequence ID" value="XM_021975403.1"/>
</dbReference>
<dbReference type="AlphaFoldDB" id="A0A6P5TVN1"/>
<evidence type="ECO:0000259" key="6">
    <source>
        <dbReference type="Pfam" id="PF05182"/>
    </source>
</evidence>
<evidence type="ECO:0000256" key="4">
    <source>
        <dbReference type="ARBA" id="ARBA00023242"/>
    </source>
</evidence>
<feature type="domain" description="Pre-mRNA polyadenylation factor Fip1" evidence="6">
    <location>
        <begin position="211"/>
        <end position="248"/>
    </location>
</feature>
<evidence type="ECO:0000313" key="7">
    <source>
        <dbReference type="Proteomes" id="UP000515124"/>
    </source>
</evidence>
<evidence type="ECO:0000256" key="1">
    <source>
        <dbReference type="ARBA" id="ARBA00004123"/>
    </source>
</evidence>
<feature type="compositionally biased region" description="Basic residues" evidence="5">
    <location>
        <begin position="1160"/>
        <end position="1171"/>
    </location>
</feature>
<dbReference type="PANTHER" id="PTHR36884">
    <property type="entry name" value="FIP1[III]-LIKE PROTEIN"/>
    <property type="match status" value="1"/>
</dbReference>
<evidence type="ECO:0000256" key="2">
    <source>
        <dbReference type="ARBA" id="ARBA00007459"/>
    </source>
</evidence>
<proteinExistence type="inferred from homology"/>
<sequence length="1171" mass="133919">MEDFDDDFGELYAGVEPQANSAINGVPNFAHLYTEPEEDINDDDDDHKVKNARPGSEEQSVSDSKKPDSVSEELGEKVSGLEANEDYSGSDSEDDLKIVLNDEDCEGQMFPVEGRGSMKNDEDEDEDGFVATKEYKYVRTQGSTCPSNGKANEAVGLVSSMLVIGDHDNNNVRNQRKGSSSHIACVRDTPHPVLTQNRYGFRLPWYRTILDVNVESFEEKPWRYPGVDLTDYFNFGLNEDSWKQYCNSLVNEMEQLRLTSMQFGIPVPDSSKLYQAKEAGSEYDKFAQETISKDMNHAGPRKHGPLSRFFDSRVRQLEVPKGRAIQIEDSIIERQPSFDSRHPRSLDSDVVIQITVQGPTEETSDSGEGQGCTNGTVHEASANGEFIIPSSNIAKEDDLSVGSLKGNSRRLDRCSQQISPMAIDSDNHTNKQAFDQDGYDHKQVNAISLETIEIANQTTESVGRNAVYADQSMMEAQLSLGDDDQLSPTSSCFVSDSEASNNNDHFDPEDIHTPVRSTVNPHIEHCKSVRSSCKNSKSIVIKRKVVDVKDYPARGSPAPKKRKHQGTRLGSVVEPNVHRKDDHDASPTSETDDLYDRDHYVNSRRQKKRLQDFSCSHREDISDYKESSHYGIRYTDNHVQTANTNYWNRKGSQKFQDMLDPYVRKTWNEREYSCEERDADWHHFGRTQFTKERSPLTNRESRGLHSRYSSHTAEERDAPCRRNSSKLQFKKIPNPSGGFNYKCEDDFVGEKFGRCVSFTDRKRKFPQGRRELKNSRGRGGHVDSPVLYWDDSCSGKTKDQYCRHGENRYLSHQSYTADEERWNDSLSPRNDVSYSRATDERYWRHASKIYSAEAKENNWFDSHNTDEIDDIIYPNDHLRWRRSNWRSEVLHWTEDQLTVRDHGDKLYSKKGSVSYRKYVRNETFHVKYGSSHDAMHIDDMLPEQHRLKMMRKRSSAKCMNRIPLMGKHEQTIPRCRDSIDLIVGEGKSSGRCSKGRTLMCNDRRENMDPEIGGARTTLAGSSESEKRAVQFSIPKVRRNQNNENRLEAFPVTGQNDDLDMEDGQIVTDELTTAHPLQRKHDSEYAAPAHNVKRRPFNNGSASHGNKVVEGYDNQRILETMAKMEKRGERFKESITLKKEPDKLSKPEVDLLAETAETKQHRPARKRRWGGV</sequence>
<gene>
    <name evidence="8" type="primary">LOC110771150</name>
</gene>
<protein>
    <submittedName>
        <fullName evidence="8">FIP1[III]-like protein isoform X1</fullName>
    </submittedName>
</protein>
<dbReference type="GO" id="GO:0006397">
    <property type="term" value="P:mRNA processing"/>
    <property type="evidence" value="ECO:0007669"/>
    <property type="project" value="UniProtKB-KW"/>
</dbReference>
<accession>A0A6P5TVN1</accession>
<dbReference type="KEGG" id="pavi:110771150"/>
<feature type="region of interest" description="Disordered" evidence="5">
    <location>
        <begin position="550"/>
        <end position="597"/>
    </location>
</feature>
<dbReference type="Pfam" id="PF05182">
    <property type="entry name" value="Fip1"/>
    <property type="match status" value="1"/>
</dbReference>
<feature type="compositionally biased region" description="Basic and acidic residues" evidence="5">
    <location>
        <begin position="1137"/>
        <end position="1148"/>
    </location>
</feature>
<comment type="similarity">
    <text evidence="2">Belongs to the FIP1 family.</text>
</comment>
<evidence type="ECO:0000256" key="5">
    <source>
        <dbReference type="SAM" id="MobiDB-lite"/>
    </source>
</evidence>
<feature type="region of interest" description="Disordered" evidence="5">
    <location>
        <begin position="692"/>
        <end position="724"/>
    </location>
</feature>
<keyword evidence="4" id="KW-0539">Nucleus</keyword>
<keyword evidence="3" id="KW-0507">mRNA processing</keyword>
<dbReference type="InterPro" id="IPR044976">
    <property type="entry name" value="FIPS5/FIPS3-like"/>
</dbReference>
<dbReference type="GO" id="GO:0005634">
    <property type="term" value="C:nucleus"/>
    <property type="evidence" value="ECO:0007669"/>
    <property type="project" value="UniProtKB-SubCell"/>
</dbReference>
<reference evidence="8" key="1">
    <citation type="submission" date="2025-08" db="UniProtKB">
        <authorList>
            <consortium name="RefSeq"/>
        </authorList>
    </citation>
    <scope>IDENTIFICATION</scope>
</reference>
<feature type="compositionally biased region" description="Acidic residues" evidence="5">
    <location>
        <begin position="35"/>
        <end position="45"/>
    </location>
</feature>
<evidence type="ECO:0000256" key="3">
    <source>
        <dbReference type="ARBA" id="ARBA00022664"/>
    </source>
</evidence>
<dbReference type="InterPro" id="IPR007854">
    <property type="entry name" value="Fip1_dom"/>
</dbReference>
<keyword evidence="7" id="KW-1185">Reference proteome</keyword>
<organism evidence="7 8">
    <name type="scientific">Prunus avium</name>
    <name type="common">Cherry</name>
    <name type="synonym">Cerasus avium</name>
    <dbReference type="NCBI Taxonomy" id="42229"/>
    <lineage>
        <taxon>Eukaryota</taxon>
        <taxon>Viridiplantae</taxon>
        <taxon>Streptophyta</taxon>
        <taxon>Embryophyta</taxon>
        <taxon>Tracheophyta</taxon>
        <taxon>Spermatophyta</taxon>
        <taxon>Magnoliopsida</taxon>
        <taxon>eudicotyledons</taxon>
        <taxon>Gunneridae</taxon>
        <taxon>Pentapetalae</taxon>
        <taxon>rosids</taxon>
        <taxon>fabids</taxon>
        <taxon>Rosales</taxon>
        <taxon>Rosaceae</taxon>
        <taxon>Amygdaloideae</taxon>
        <taxon>Amygdaleae</taxon>
        <taxon>Prunus</taxon>
    </lineage>
</organism>
<evidence type="ECO:0000313" key="8">
    <source>
        <dbReference type="RefSeq" id="XP_021831095.1"/>
    </source>
</evidence>
<feature type="region of interest" description="Disordered" evidence="5">
    <location>
        <begin position="1004"/>
        <end position="1027"/>
    </location>
</feature>
<feature type="region of interest" description="Disordered" evidence="5">
    <location>
        <begin position="1137"/>
        <end position="1171"/>
    </location>
</feature>
<feature type="compositionally biased region" description="Polar residues" evidence="5">
    <location>
        <begin position="486"/>
        <end position="503"/>
    </location>
</feature>
<dbReference type="PANTHER" id="PTHR36884:SF4">
    <property type="entry name" value="FIP1[III]-LIKE PROTEIN"/>
    <property type="match status" value="1"/>
</dbReference>
<feature type="compositionally biased region" description="Basic and acidic residues" evidence="5">
    <location>
        <begin position="692"/>
        <end position="703"/>
    </location>
</feature>